<name>A0AAV2KGV5_KNICA</name>
<keyword evidence="1" id="KW-1133">Transmembrane helix</keyword>
<evidence type="ECO:0000313" key="5">
    <source>
        <dbReference type="Proteomes" id="UP001497482"/>
    </source>
</evidence>
<dbReference type="Pfam" id="PF13927">
    <property type="entry name" value="Ig_3"/>
    <property type="match status" value="1"/>
</dbReference>
<keyword evidence="2" id="KW-0732">Signal</keyword>
<dbReference type="SMART" id="SM00408">
    <property type="entry name" value="IGc2"/>
    <property type="match status" value="2"/>
</dbReference>
<proteinExistence type="predicted"/>
<dbReference type="Pfam" id="PF13895">
    <property type="entry name" value="Ig_2"/>
    <property type="match status" value="1"/>
</dbReference>
<dbReference type="InterPro" id="IPR003598">
    <property type="entry name" value="Ig_sub2"/>
</dbReference>
<feature type="domain" description="Ig-like" evidence="3">
    <location>
        <begin position="661"/>
        <end position="738"/>
    </location>
</feature>
<keyword evidence="5" id="KW-1185">Reference proteome</keyword>
<dbReference type="AlphaFoldDB" id="A0AAV2KGV5"/>
<feature type="transmembrane region" description="Helical" evidence="1">
    <location>
        <begin position="743"/>
        <end position="770"/>
    </location>
</feature>
<protein>
    <recommendedName>
        <fullName evidence="3">Ig-like domain-containing protein</fullName>
    </recommendedName>
</protein>
<dbReference type="PANTHER" id="PTHR13771:SF9">
    <property type="entry name" value="INTERCELLULAR ADHESION MOLECULE 5"/>
    <property type="match status" value="1"/>
</dbReference>
<sequence length="807" mass="90527">MTNTSLFLQLFMGIFLSVAGSQSHCPITLEPSSVLIKYGESITVNCTADSEHDGLGLEVTGYSTGQQQVNHQSWTLDNVTDPSTELYCIMTLKTGESCNKKLDLVLYNVPEKFQIISNNSDGALEEGENYYLKCEVEKFAPAENVSVLWYKDNREYPTETFNNYLQEIPNASEINFIPTRKDHGERIRCEAQLDLRSKGLYVNVSSQIFQINVKFPPKLLSSAVAIEEGETLDNKSPIEGHATLKVEWFKNGQKINSSVPLRREDSGSYRANAEGVTFDVIFHVVYGPELRCAPFYTAFEDSTNQLNCTIGGYPKPEVSLYKDGEEDGEVLGYDEVIGYFLKPTRKDSGNYTLVASTENRNVTQTFEVFVHYAPSEIFELEDSLFTLGSSVSLKCDARGNPRPLYRWVYYNTSNVFEKQDDGVSILEIHNATTFNMGRYKCTAMNEHGVVFKTARLYVKDVKQECPLQISPEIMVLEHNGEAASATCKALEPSNVKELYWMDEGGNQTSSTSEWIADTQHWDVRPVCKGDFHGLGKCEKRLDLILYKIPDSVSINIEGGDVPLKENDLYTLVCEVTNVAPAKQVVVHWFHGNESFKSQSEVTCVGCNINTTRSVTMLFRTNITVDRKLNGVEFSCEAVLNLPEIHHPPTVSTPLNITVHYPPIINTSKLSSTVPVFSGYSEDLKCEADGNPRPEIRWISDVAVSPQRSNGVLSVTGKGIYICNATNHYGSDYHQVEVIEKVDYLPLIAGFVAVTVVIISIIFVFIFSIYYKNTKMRRYNLKNPKFGIHNHGNVAHNGWDLPLPMTKL</sequence>
<feature type="domain" description="Ig-like" evidence="3">
    <location>
        <begin position="549"/>
        <end position="651"/>
    </location>
</feature>
<evidence type="ECO:0000256" key="2">
    <source>
        <dbReference type="SAM" id="SignalP"/>
    </source>
</evidence>
<dbReference type="EMBL" id="OZ035840">
    <property type="protein sequence ID" value="CAL1588093.1"/>
    <property type="molecule type" value="Genomic_DNA"/>
</dbReference>
<dbReference type="InterPro" id="IPR047012">
    <property type="entry name" value="ICAM_VCAM"/>
</dbReference>
<dbReference type="InterPro" id="IPR003599">
    <property type="entry name" value="Ig_sub"/>
</dbReference>
<gene>
    <name evidence="4" type="ORF">KC01_LOCUS17958</name>
</gene>
<keyword evidence="1" id="KW-0472">Membrane</keyword>
<dbReference type="GO" id="GO:0005178">
    <property type="term" value="F:integrin binding"/>
    <property type="evidence" value="ECO:0007669"/>
    <property type="project" value="InterPro"/>
</dbReference>
<feature type="chain" id="PRO_5043629168" description="Ig-like domain-containing protein" evidence="2">
    <location>
        <begin position="21"/>
        <end position="807"/>
    </location>
</feature>
<keyword evidence="1" id="KW-0812">Transmembrane</keyword>
<dbReference type="InterPro" id="IPR013783">
    <property type="entry name" value="Ig-like_fold"/>
</dbReference>
<feature type="domain" description="Ig-like" evidence="3">
    <location>
        <begin position="374"/>
        <end position="457"/>
    </location>
</feature>
<dbReference type="Gene3D" id="2.60.40.10">
    <property type="entry name" value="Immunoglobulins"/>
    <property type="match status" value="6"/>
</dbReference>
<dbReference type="InterPro" id="IPR036179">
    <property type="entry name" value="Ig-like_dom_sf"/>
</dbReference>
<dbReference type="InterPro" id="IPR007110">
    <property type="entry name" value="Ig-like_dom"/>
</dbReference>
<dbReference type="Proteomes" id="UP001497482">
    <property type="component" value="Chromosome 18"/>
</dbReference>
<feature type="signal peptide" evidence="2">
    <location>
        <begin position="1"/>
        <end position="20"/>
    </location>
</feature>
<organism evidence="4 5">
    <name type="scientific">Knipowitschia caucasica</name>
    <name type="common">Caucasian dwarf goby</name>
    <name type="synonym">Pomatoschistus caucasicus</name>
    <dbReference type="NCBI Taxonomy" id="637954"/>
    <lineage>
        <taxon>Eukaryota</taxon>
        <taxon>Metazoa</taxon>
        <taxon>Chordata</taxon>
        <taxon>Craniata</taxon>
        <taxon>Vertebrata</taxon>
        <taxon>Euteleostomi</taxon>
        <taxon>Actinopterygii</taxon>
        <taxon>Neopterygii</taxon>
        <taxon>Teleostei</taxon>
        <taxon>Neoteleostei</taxon>
        <taxon>Acanthomorphata</taxon>
        <taxon>Gobiaria</taxon>
        <taxon>Gobiiformes</taxon>
        <taxon>Gobioidei</taxon>
        <taxon>Gobiidae</taxon>
        <taxon>Gobiinae</taxon>
        <taxon>Knipowitschia</taxon>
    </lineage>
</organism>
<dbReference type="PROSITE" id="PS50835">
    <property type="entry name" value="IG_LIKE"/>
    <property type="match status" value="4"/>
</dbReference>
<accession>A0AAV2KGV5</accession>
<dbReference type="SMART" id="SM00409">
    <property type="entry name" value="IG"/>
    <property type="match status" value="4"/>
</dbReference>
<dbReference type="PANTHER" id="PTHR13771">
    <property type="entry name" value="INTERCELLULAR ADHESION MOLECULE"/>
    <property type="match status" value="1"/>
</dbReference>
<dbReference type="GO" id="GO:0007155">
    <property type="term" value="P:cell adhesion"/>
    <property type="evidence" value="ECO:0007669"/>
    <property type="project" value="InterPro"/>
</dbReference>
<dbReference type="SUPFAM" id="SSF48726">
    <property type="entry name" value="Immunoglobulin"/>
    <property type="match status" value="6"/>
</dbReference>
<reference evidence="4 5" key="1">
    <citation type="submission" date="2024-04" db="EMBL/GenBank/DDBJ databases">
        <authorList>
            <person name="Waldvogel A.-M."/>
            <person name="Schoenle A."/>
        </authorList>
    </citation>
    <scope>NUCLEOTIDE SEQUENCE [LARGE SCALE GENOMIC DNA]</scope>
</reference>
<feature type="domain" description="Ig-like" evidence="3">
    <location>
        <begin position="110"/>
        <end position="205"/>
    </location>
</feature>
<evidence type="ECO:0000259" key="3">
    <source>
        <dbReference type="PROSITE" id="PS50835"/>
    </source>
</evidence>
<evidence type="ECO:0000313" key="4">
    <source>
        <dbReference type="EMBL" id="CAL1588093.1"/>
    </source>
</evidence>
<evidence type="ECO:0000256" key="1">
    <source>
        <dbReference type="SAM" id="Phobius"/>
    </source>
</evidence>